<dbReference type="eggNOG" id="ENOG50314NK">
    <property type="taxonomic scope" value="Bacteria"/>
</dbReference>
<evidence type="ECO:0000256" key="1">
    <source>
        <dbReference type="SAM" id="MobiDB-lite"/>
    </source>
</evidence>
<dbReference type="EMBL" id="CP003876">
    <property type="protein sequence ID" value="AFU06319.1"/>
    <property type="molecule type" value="Genomic_DNA"/>
</dbReference>
<protein>
    <submittedName>
        <fullName evidence="2">Uncharacterized protein</fullName>
    </submittedName>
</protein>
<feature type="region of interest" description="Disordered" evidence="1">
    <location>
        <begin position="194"/>
        <end position="227"/>
    </location>
</feature>
<dbReference type="AlphaFoldDB" id="K0F9A2"/>
<dbReference type="Proteomes" id="UP000006304">
    <property type="component" value="Chromosome"/>
</dbReference>
<dbReference type="HOGENOM" id="CLU_1218728_0_0_11"/>
<feature type="compositionally biased region" description="Gly residues" evidence="1">
    <location>
        <begin position="217"/>
        <end position="227"/>
    </location>
</feature>
<dbReference type="STRING" id="1133849.O3I_041870"/>
<organism evidence="2 3">
    <name type="scientific">Nocardia brasiliensis (strain ATCC 700358 / HUJEG-1)</name>
    <dbReference type="NCBI Taxonomy" id="1133849"/>
    <lineage>
        <taxon>Bacteria</taxon>
        <taxon>Bacillati</taxon>
        <taxon>Actinomycetota</taxon>
        <taxon>Actinomycetes</taxon>
        <taxon>Mycobacteriales</taxon>
        <taxon>Nocardiaceae</taxon>
        <taxon>Nocardia</taxon>
    </lineage>
</organism>
<reference evidence="2 3" key="1">
    <citation type="journal article" date="2012" name="J. Bacteriol.">
        <title>Complete genome sequence of Nocardia brasiliensis HUJEG-1.</title>
        <authorList>
            <person name="Vera-Cabrera L."/>
            <person name="Ortiz-Lopez R."/>
            <person name="Elizondo-Gonzalez R."/>
            <person name="Perez-Maya A.A."/>
            <person name="Ocampo-Candiani J."/>
        </authorList>
    </citation>
    <scope>NUCLEOTIDE SEQUENCE [LARGE SCALE GENOMIC DNA]</scope>
    <source>
        <strain evidence="3">ATCC 700358</strain>
    </source>
</reference>
<dbReference type="KEGG" id="nbr:O3I_041870"/>
<evidence type="ECO:0000313" key="2">
    <source>
        <dbReference type="EMBL" id="AFU06319.1"/>
    </source>
</evidence>
<keyword evidence="3" id="KW-1185">Reference proteome</keyword>
<gene>
    <name evidence="2" type="ORF">O3I_041870</name>
</gene>
<name>K0F9A2_NOCB7</name>
<evidence type="ECO:0000313" key="3">
    <source>
        <dbReference type="Proteomes" id="UP000006304"/>
    </source>
</evidence>
<sequence>MRTHKPAHIARHAAVVLAGAASLSLTVVAGAYIVHQIAETERPAGPAAAPPAMPAGEFDGEPIYAETVLTAGSHELPVPARPREVVDAAPKATDPQLHSTFTTHNTGVGGRLRFGDAYVGAQLAAVPDDTISLTVDTNAVTVLTGFLPADPRRDTTAVTRLRTEFDTRSGAVVLLLTDPELGEHDLRIDRAAKAGTAGPDESGAPEPAAAPSAGWGTPHGGQPGVTV</sequence>
<accession>K0F9A2</accession>
<dbReference type="RefSeq" id="WP_014989166.1">
    <property type="nucleotide sequence ID" value="NC_018681.1"/>
</dbReference>
<feature type="compositionally biased region" description="Low complexity" evidence="1">
    <location>
        <begin position="197"/>
        <end position="216"/>
    </location>
</feature>
<proteinExistence type="predicted"/>